<feature type="non-terminal residue" evidence="2">
    <location>
        <position position="1"/>
    </location>
</feature>
<sequence>MPPSTARPGSRGGSLTPGGVLTSQIKVADRPVTQQGLSGIKTAVKGPQRQIMDKTYYLGVLRSKINELTTEINKLQEEVEMYKQEKSVYLSYEKRAEALAGEIKDFQGQLADYNMVVDILNTSTDMAEVIRDYNMLKVQNDRDTQNIDKIFTERQATEKLIQAVEEDIEREKVVADDIMKDMSQENQAKYLEIKAANEKLSQELVVQQQELDALNVKEESLRAEIAHSAVKQEAVQLYEKLHELKEHRDRMIAEDKNMESPQEERERLLKQARIENVVKDDSQKIASMERQLAEVKEKIDYFKKVIQRLDTDLENHRGEENWKYKELKKREESMDNFLVTFEDVKNQELERKAQIEANIVALLEHSSRNLNHMKQISSVTNQELKIMQEDLTFKSNEMQKSQSTAKNLITESQKLQLDLQKMELLEGKMVGELASLKDKIEQTKAELEIYNNLPALKASGEEKKKKLEDDKEKLTKRSRAFKKIMEHLNTEYEALKKDLQENETHSQLTNLERKWQHHEQNNFMMKEFIATKSQESDYQPIMKNSRKLVKEYNKALIEALQN</sequence>
<keyword evidence="1" id="KW-0175">Coiled coil</keyword>
<dbReference type="PANTHER" id="PTHR31432:SF0">
    <property type="entry name" value="INTRAFLAGELLAR TRANSPORT PROTEIN 74 HOMOLOG"/>
    <property type="match status" value="1"/>
</dbReference>
<dbReference type="EMBL" id="WBNP01005131">
    <property type="protein sequence ID" value="NXP93757.1"/>
    <property type="molecule type" value="Genomic_DNA"/>
</dbReference>
<dbReference type="GO" id="GO:0030992">
    <property type="term" value="C:intraciliary transport particle B"/>
    <property type="evidence" value="ECO:0007669"/>
    <property type="project" value="InterPro"/>
</dbReference>
<dbReference type="InterPro" id="IPR029602">
    <property type="entry name" value="IFT74"/>
</dbReference>
<accession>A0A852DME1</accession>
<dbReference type="Proteomes" id="UP000625584">
    <property type="component" value="Unassembled WGS sequence"/>
</dbReference>
<feature type="non-terminal residue" evidence="2">
    <location>
        <position position="562"/>
    </location>
</feature>
<dbReference type="GO" id="GO:0005929">
    <property type="term" value="C:cilium"/>
    <property type="evidence" value="ECO:0007669"/>
    <property type="project" value="TreeGrafter"/>
</dbReference>
<evidence type="ECO:0000313" key="3">
    <source>
        <dbReference type="Proteomes" id="UP000625584"/>
    </source>
</evidence>
<name>A0A852DME1_PASAF</name>
<dbReference type="PANTHER" id="PTHR31432">
    <property type="entry name" value="INTRAFLAGELLAR TRANSPORT PROTEIN 74 HOMOLOG"/>
    <property type="match status" value="1"/>
</dbReference>
<feature type="coiled-coil region" evidence="1">
    <location>
        <begin position="179"/>
        <end position="254"/>
    </location>
</feature>
<keyword evidence="3" id="KW-1185">Reference proteome</keyword>
<dbReference type="GO" id="GO:0035735">
    <property type="term" value="P:intraciliary transport involved in cilium assembly"/>
    <property type="evidence" value="ECO:0007669"/>
    <property type="project" value="TreeGrafter"/>
</dbReference>
<dbReference type="GO" id="GO:0048487">
    <property type="term" value="F:beta-tubulin binding"/>
    <property type="evidence" value="ECO:0007669"/>
    <property type="project" value="InterPro"/>
</dbReference>
<feature type="coiled-coil region" evidence="1">
    <location>
        <begin position="58"/>
        <end position="85"/>
    </location>
</feature>
<gene>
    <name evidence="2" type="primary">Ift74</name>
    <name evidence="2" type="ORF">PASAMO_R10869</name>
</gene>
<organism evidence="2 3">
    <name type="scientific">Passerina amoena</name>
    <name type="common">Lazuli bunting</name>
    <dbReference type="NCBI Taxonomy" id="142471"/>
    <lineage>
        <taxon>Eukaryota</taxon>
        <taxon>Metazoa</taxon>
        <taxon>Chordata</taxon>
        <taxon>Craniata</taxon>
        <taxon>Vertebrata</taxon>
        <taxon>Euteleostomi</taxon>
        <taxon>Archelosauria</taxon>
        <taxon>Archosauria</taxon>
        <taxon>Dinosauria</taxon>
        <taxon>Saurischia</taxon>
        <taxon>Theropoda</taxon>
        <taxon>Coelurosauria</taxon>
        <taxon>Aves</taxon>
        <taxon>Neognathae</taxon>
        <taxon>Neoaves</taxon>
        <taxon>Telluraves</taxon>
        <taxon>Australaves</taxon>
        <taxon>Passeriformes</taxon>
        <taxon>Cardinalidae</taxon>
        <taxon>Passerina</taxon>
    </lineage>
</organism>
<feature type="coiled-coil region" evidence="1">
    <location>
        <begin position="405"/>
        <end position="505"/>
    </location>
</feature>
<comment type="caution">
    <text evidence="2">The sequence shown here is derived from an EMBL/GenBank/DDBJ whole genome shotgun (WGS) entry which is preliminary data.</text>
</comment>
<reference evidence="2" key="1">
    <citation type="submission" date="2019-09" db="EMBL/GenBank/DDBJ databases">
        <title>Bird 10,000 Genomes (B10K) Project - Family phase.</title>
        <authorList>
            <person name="Zhang G."/>
        </authorList>
    </citation>
    <scope>NUCLEOTIDE SEQUENCE</scope>
    <source>
        <strain evidence="2">OUT-0017</strain>
        <tissue evidence="2">Muscle</tissue>
    </source>
</reference>
<proteinExistence type="predicted"/>
<feature type="coiled-coil region" evidence="1">
    <location>
        <begin position="278"/>
        <end position="305"/>
    </location>
</feature>
<dbReference type="AlphaFoldDB" id="A0A852DME1"/>
<evidence type="ECO:0000313" key="2">
    <source>
        <dbReference type="EMBL" id="NXP93757.1"/>
    </source>
</evidence>
<evidence type="ECO:0000256" key="1">
    <source>
        <dbReference type="SAM" id="Coils"/>
    </source>
</evidence>
<protein>
    <submittedName>
        <fullName evidence="2">IFT74 protein</fullName>
    </submittedName>
</protein>